<reference evidence="9 10" key="1">
    <citation type="submission" date="2018-06" db="EMBL/GenBank/DDBJ databases">
        <authorList>
            <consortium name="Pathogen Informatics"/>
            <person name="Doyle S."/>
        </authorList>
    </citation>
    <scope>NUCLEOTIDE SEQUENCE [LARGE SCALE GENOMIC DNA]</scope>
    <source>
        <strain evidence="9 10">NCTC11647</strain>
    </source>
</reference>
<dbReference type="InterPro" id="IPR011527">
    <property type="entry name" value="ABC1_TM_dom"/>
</dbReference>
<dbReference type="CDD" id="cd02421">
    <property type="entry name" value="Peptidase_C39_likeD"/>
    <property type="match status" value="1"/>
</dbReference>
<dbReference type="Gene3D" id="1.20.1560.10">
    <property type="entry name" value="ABC transporter type 1, transmembrane domain"/>
    <property type="match status" value="1"/>
</dbReference>
<dbReference type="RefSeq" id="WP_005301099.1">
    <property type="nucleotide sequence ID" value="NZ_PYOG01000009.1"/>
</dbReference>
<dbReference type="EMBL" id="UATL01000001">
    <property type="protein sequence ID" value="SPY27339.1"/>
    <property type="molecule type" value="Genomic_DNA"/>
</dbReference>
<protein>
    <submittedName>
        <fullName evidence="9">RTX-I toxin determinant B</fullName>
    </submittedName>
</protein>
<evidence type="ECO:0000256" key="5">
    <source>
        <dbReference type="ARBA" id="ARBA00022741"/>
    </source>
</evidence>
<evidence type="ECO:0000256" key="7">
    <source>
        <dbReference type="ARBA" id="ARBA00022989"/>
    </source>
</evidence>
<evidence type="ECO:0000313" key="9">
    <source>
        <dbReference type="EMBL" id="SPY27339.1"/>
    </source>
</evidence>
<dbReference type="GO" id="GO:0140359">
    <property type="term" value="F:ABC-type transporter activity"/>
    <property type="evidence" value="ECO:0007669"/>
    <property type="project" value="InterPro"/>
</dbReference>
<keyword evidence="8" id="KW-0472">Membrane</keyword>
<keyword evidence="4" id="KW-0812">Transmembrane</keyword>
<dbReference type="AlphaFoldDB" id="A0A2T3QKA6"/>
<keyword evidence="2" id="KW-0813">Transport</keyword>
<dbReference type="InterPro" id="IPR003439">
    <property type="entry name" value="ABC_transporter-like_ATP-bd"/>
</dbReference>
<comment type="subcellular location">
    <subcellularLocation>
        <location evidence="1">Cell membrane</location>
        <topology evidence="1">Multi-pass membrane protein</topology>
    </subcellularLocation>
</comment>
<dbReference type="CDD" id="cd18587">
    <property type="entry name" value="ABC_6TM_LapB_like"/>
    <property type="match status" value="1"/>
</dbReference>
<name>A0A2T3QKA6_PHODM</name>
<dbReference type="PROSITE" id="PS50929">
    <property type="entry name" value="ABC_TM1F"/>
    <property type="match status" value="1"/>
</dbReference>
<dbReference type="Proteomes" id="UP000251647">
    <property type="component" value="Unassembled WGS sequence"/>
</dbReference>
<dbReference type="PANTHER" id="PTHR24221">
    <property type="entry name" value="ATP-BINDING CASSETTE SUB-FAMILY B"/>
    <property type="match status" value="1"/>
</dbReference>
<dbReference type="GO" id="GO:0016887">
    <property type="term" value="F:ATP hydrolysis activity"/>
    <property type="evidence" value="ECO:0007669"/>
    <property type="project" value="InterPro"/>
</dbReference>
<dbReference type="FunFam" id="3.40.50.300:FF:000299">
    <property type="entry name" value="ABC transporter ATP-binding protein/permease"/>
    <property type="match status" value="1"/>
</dbReference>
<evidence type="ECO:0000256" key="2">
    <source>
        <dbReference type="ARBA" id="ARBA00022448"/>
    </source>
</evidence>
<evidence type="ECO:0000313" key="10">
    <source>
        <dbReference type="Proteomes" id="UP000251647"/>
    </source>
</evidence>
<dbReference type="InterPro" id="IPR039421">
    <property type="entry name" value="Type_1_exporter"/>
</dbReference>
<evidence type="ECO:0000256" key="4">
    <source>
        <dbReference type="ARBA" id="ARBA00022692"/>
    </source>
</evidence>
<dbReference type="InterPro" id="IPR036640">
    <property type="entry name" value="ABC1_TM_sf"/>
</dbReference>
<evidence type="ECO:0000256" key="1">
    <source>
        <dbReference type="ARBA" id="ARBA00004651"/>
    </source>
</evidence>
<dbReference type="SUPFAM" id="SSF52540">
    <property type="entry name" value="P-loop containing nucleoside triphosphate hydrolases"/>
    <property type="match status" value="1"/>
</dbReference>
<accession>A0A2T3QKA6</accession>
<dbReference type="OrthoDB" id="9782586at2"/>
<dbReference type="Pfam" id="PF00664">
    <property type="entry name" value="ABC_membrane"/>
    <property type="match status" value="1"/>
</dbReference>
<evidence type="ECO:0000256" key="3">
    <source>
        <dbReference type="ARBA" id="ARBA00022475"/>
    </source>
</evidence>
<dbReference type="NCBIfam" id="TIGR03375">
    <property type="entry name" value="type_I_sec_LssB"/>
    <property type="match status" value="1"/>
</dbReference>
<dbReference type="GO" id="GO:0034040">
    <property type="term" value="F:ATPase-coupled lipid transmembrane transporter activity"/>
    <property type="evidence" value="ECO:0007669"/>
    <property type="project" value="TreeGrafter"/>
</dbReference>
<dbReference type="SMART" id="SM00382">
    <property type="entry name" value="AAA"/>
    <property type="match status" value="1"/>
</dbReference>
<dbReference type="InterPro" id="IPR003593">
    <property type="entry name" value="AAA+_ATPase"/>
</dbReference>
<dbReference type="InterPro" id="IPR017750">
    <property type="entry name" value="ATPase_T1SS"/>
</dbReference>
<keyword evidence="5" id="KW-0547">Nucleotide-binding</keyword>
<dbReference type="InterPro" id="IPR027417">
    <property type="entry name" value="P-loop_NTPase"/>
</dbReference>
<evidence type="ECO:0000256" key="6">
    <source>
        <dbReference type="ARBA" id="ARBA00022840"/>
    </source>
</evidence>
<keyword evidence="6" id="KW-0067">ATP-binding</keyword>
<gene>
    <name evidence="9" type="primary">apxIB_1</name>
    <name evidence="9" type="ORF">NCTC11647_00382</name>
</gene>
<dbReference type="PROSITE" id="PS50893">
    <property type="entry name" value="ABC_TRANSPORTER_2"/>
    <property type="match status" value="1"/>
</dbReference>
<dbReference type="SUPFAM" id="SSF90123">
    <property type="entry name" value="ABC transporter transmembrane region"/>
    <property type="match status" value="1"/>
</dbReference>
<dbReference type="GO" id="GO:0005524">
    <property type="term" value="F:ATP binding"/>
    <property type="evidence" value="ECO:0007669"/>
    <property type="project" value="UniProtKB-KW"/>
</dbReference>
<dbReference type="Gene3D" id="3.90.70.10">
    <property type="entry name" value="Cysteine proteinases"/>
    <property type="match status" value="1"/>
</dbReference>
<dbReference type="Pfam" id="PF00005">
    <property type="entry name" value="ABC_tran"/>
    <property type="match status" value="1"/>
</dbReference>
<sequence>MVFVVEQQKKQEQWTIPASEKTTEDPLLDCLVLLSEHYGNPCSGEALLVGLPLNNAQLTPELFSQAASRIGLVAKLLRKPLDTLSPLVLPCILLLNNKKACILREIIPNQDKVIIQLPENGGESEIAISELNNIYTGYAFLVKQQYRGDKSIDVNFIEQKGHWLWSLVKDASPIYRDALLASILINIFVLVSPLFMMNVYDKIVPNLAFESLWVLASGVALVFTFDFILRHMRSYLIDLAGKKIDIIVSSQLFAKVLGIPLAKKGLSVGATAKQIGEFDSIRDMLTSVTLTTLVDLPFAALFLVIIYLVAGDLALIPLCAGILIIGYSLWVQPKLKFAVTEANKYSTIKHAHLIESLTAAEAIKSNVAEGIMQRSWQQMNAHTADWQLKLKKLSNSVAFFATYITQLTTVGVVILGVYRLSTLDISMGGIIAAVMLSGRVVSPMAQLANLLTRSNQTANALTQLDLLMEQEDEFTGKAHLISRHRLKGAIQAENLQFIYPQQKRSTLYPCNFNIKPGEKIAILGKNGSGKTSLAKLLAGLYQPSDGQLRFDGINESQIHPADLRKNIGYMPQDITLIHGTIRDNIMFGHRQVTEHQLLRAVQLSGVAQFCTEDSEGLDKQVGEGGLSLSRGQRQSVALARAILVDPPILLMDEPTASMDAITEQQFIQSIQRILPNKTLVMITHKMSLLTLVDRVMVLDKGQIILDGEKAPVLEKLRRGLVGGEQ</sequence>
<keyword evidence="7" id="KW-1133">Transmembrane helix</keyword>
<dbReference type="PROSITE" id="PS50990">
    <property type="entry name" value="PEPTIDASE_C39"/>
    <property type="match status" value="1"/>
</dbReference>
<dbReference type="GO" id="GO:0008233">
    <property type="term" value="F:peptidase activity"/>
    <property type="evidence" value="ECO:0007669"/>
    <property type="project" value="InterPro"/>
</dbReference>
<evidence type="ECO:0000256" key="8">
    <source>
        <dbReference type="ARBA" id="ARBA00023136"/>
    </source>
</evidence>
<proteinExistence type="predicted"/>
<dbReference type="GO" id="GO:0005886">
    <property type="term" value="C:plasma membrane"/>
    <property type="evidence" value="ECO:0007669"/>
    <property type="project" value="UniProtKB-SubCell"/>
</dbReference>
<organism evidence="9 10">
    <name type="scientific">Photobacterium damselae</name>
    <dbReference type="NCBI Taxonomy" id="38293"/>
    <lineage>
        <taxon>Bacteria</taxon>
        <taxon>Pseudomonadati</taxon>
        <taxon>Pseudomonadota</taxon>
        <taxon>Gammaproteobacteria</taxon>
        <taxon>Vibrionales</taxon>
        <taxon>Vibrionaceae</taxon>
        <taxon>Photobacterium</taxon>
    </lineage>
</organism>
<dbReference type="GO" id="GO:0006508">
    <property type="term" value="P:proteolysis"/>
    <property type="evidence" value="ECO:0007669"/>
    <property type="project" value="InterPro"/>
</dbReference>
<dbReference type="PANTHER" id="PTHR24221:SF248">
    <property type="entry name" value="ABC TRANSPORTER TRANSMEMBRANE REGION"/>
    <property type="match status" value="1"/>
</dbReference>
<dbReference type="Pfam" id="PF03412">
    <property type="entry name" value="Peptidase_C39"/>
    <property type="match status" value="1"/>
</dbReference>
<keyword evidence="3" id="KW-1003">Cell membrane</keyword>
<dbReference type="InterPro" id="IPR005074">
    <property type="entry name" value="Peptidase_C39"/>
</dbReference>
<dbReference type="Gene3D" id="3.40.50.300">
    <property type="entry name" value="P-loop containing nucleotide triphosphate hydrolases"/>
    <property type="match status" value="1"/>
</dbReference>